<protein>
    <recommendedName>
        <fullName evidence="3">Condensin-2 complex subunit H2</fullName>
    </recommendedName>
    <alternativeName>
        <fullName evidence="6">Non-SMC condensin II complex subunit H2</fullName>
    </alternativeName>
</protein>
<proteinExistence type="evidence at transcript level"/>
<dbReference type="GO" id="GO:0051306">
    <property type="term" value="P:mitotic sister chromatid separation"/>
    <property type="evidence" value="ECO:0007669"/>
    <property type="project" value="TreeGrafter"/>
</dbReference>
<feature type="domain" description="Condensin II complex subunit H2 N-terminal" evidence="8">
    <location>
        <begin position="6"/>
        <end position="116"/>
    </location>
</feature>
<gene>
    <name evidence="10" type="primary">Ncaph2</name>
</gene>
<comment type="subcellular location">
    <subcellularLocation>
        <location evidence="1">Nucleus</location>
    </subcellularLocation>
</comment>
<sequence length="564" mass="65256">MDRVHKYDFLMRPIKDVMKNWNIDIANVLEDYLEEMEKMTFTFDGGKTNLNFAEASYLIQGTACVWGKKVEYLHSLVHKTLEMISKNQHDKENENNRAAATNDRQHHDENDDKYCKVQIGQKGKKLVGCDEVSVPMWKPAEVVDRSNLDSRGTPLLNAKGEVMTYYGDVKCDFSTILASGIAVFVNKFDNIEKTIGSVEATEEDNDTEVEVNDNIQDHSMMDILDDDHDVEDEEVAPSGNEEAEQIFDEIITEVEEQVNRREMRKRNVAVTTLIEENPTEVVPLNPHEKNQVWSARPFTKGKPFRIPQSLNSRKRKRHIPEKPVLIFSEFLKQLRNQVCTKRAVTTEKKLRTQLWKEIRNAHVIPRNHLPDLEHAEEGDVFEDPDVINDDVDDDDVPDFDDLVDDVRENVNHERQHEAGSEEISPSDISTYEDLVRHHIDKFYTSAKLFVEETSLAHRVKQWEQSVTPYLVEQEERPEFDIHKYGDEVISAFDNVGEEILFTDIVKGEDRWSICRKFAAALQLANDNNFHLETDGELSVNTLKLKLVSKHRSRDRFNDYAPVTE</sequence>
<dbReference type="Pfam" id="PF06278">
    <property type="entry name" value="CNDH2_N"/>
    <property type="match status" value="1"/>
</dbReference>
<dbReference type="InterPro" id="IPR009378">
    <property type="entry name" value="H2_N"/>
</dbReference>
<feature type="region of interest" description="Disordered" evidence="7">
    <location>
        <begin position="87"/>
        <end position="111"/>
    </location>
</feature>
<evidence type="ECO:0000256" key="4">
    <source>
        <dbReference type="ARBA" id="ARBA00023067"/>
    </source>
</evidence>
<dbReference type="PANTHER" id="PTHR14324:SF3">
    <property type="entry name" value="CONDENSIN-2 COMPLEX SUBUNIT H2"/>
    <property type="match status" value="1"/>
</dbReference>
<dbReference type="InterPro" id="IPR031739">
    <property type="entry name" value="Ncaph2"/>
</dbReference>
<evidence type="ECO:0000256" key="2">
    <source>
        <dbReference type="ARBA" id="ARBA00007844"/>
    </source>
</evidence>
<evidence type="ECO:0000256" key="7">
    <source>
        <dbReference type="SAM" id="MobiDB-lite"/>
    </source>
</evidence>
<dbReference type="GO" id="GO:0010032">
    <property type="term" value="P:meiotic chromosome condensation"/>
    <property type="evidence" value="ECO:0007669"/>
    <property type="project" value="TreeGrafter"/>
</dbReference>
<keyword evidence="5" id="KW-0539">Nucleus</keyword>
<dbReference type="PANTHER" id="PTHR14324">
    <property type="entry name" value="CONDENSIN-2 COMPLEX SUBUNIT H2"/>
    <property type="match status" value="1"/>
</dbReference>
<evidence type="ECO:0000256" key="5">
    <source>
        <dbReference type="ARBA" id="ARBA00023242"/>
    </source>
</evidence>
<dbReference type="GO" id="GO:0005634">
    <property type="term" value="C:nucleus"/>
    <property type="evidence" value="ECO:0007669"/>
    <property type="project" value="UniProtKB-SubCell"/>
</dbReference>
<evidence type="ECO:0000259" key="9">
    <source>
        <dbReference type="Pfam" id="PF16858"/>
    </source>
</evidence>
<dbReference type="GO" id="GO:0003682">
    <property type="term" value="F:chromatin binding"/>
    <property type="evidence" value="ECO:0007669"/>
    <property type="project" value="TreeGrafter"/>
</dbReference>
<comment type="similarity">
    <text evidence="2">Belongs to the CND2 H2 (condensin-2 subunit 2) family.</text>
</comment>
<evidence type="ECO:0000259" key="8">
    <source>
        <dbReference type="Pfam" id="PF06278"/>
    </source>
</evidence>
<dbReference type="AlphaFoldDB" id="A0A6F9DMT1"/>
<dbReference type="InterPro" id="IPR031737">
    <property type="entry name" value="CNDH2_C"/>
</dbReference>
<evidence type="ECO:0000313" key="10">
    <source>
        <dbReference type="EMBL" id="CAB3264225.1"/>
    </source>
</evidence>
<evidence type="ECO:0000256" key="6">
    <source>
        <dbReference type="ARBA" id="ARBA00030479"/>
    </source>
</evidence>
<keyword evidence="4" id="KW-0226">DNA condensation</keyword>
<dbReference type="GO" id="GO:0000796">
    <property type="term" value="C:condensin complex"/>
    <property type="evidence" value="ECO:0007669"/>
    <property type="project" value="TreeGrafter"/>
</dbReference>
<feature type="domain" description="Condensin-2 complex subunit H2 C-terminal" evidence="9">
    <location>
        <begin position="430"/>
        <end position="556"/>
    </location>
</feature>
<name>A0A6F9DMT1_9ASCI</name>
<dbReference type="EMBL" id="LR788363">
    <property type="protein sequence ID" value="CAB3264225.1"/>
    <property type="molecule type" value="mRNA"/>
</dbReference>
<accession>A0A6F9DMT1</accession>
<organism evidence="10">
    <name type="scientific">Phallusia mammillata</name>
    <dbReference type="NCBI Taxonomy" id="59560"/>
    <lineage>
        <taxon>Eukaryota</taxon>
        <taxon>Metazoa</taxon>
        <taxon>Chordata</taxon>
        <taxon>Tunicata</taxon>
        <taxon>Ascidiacea</taxon>
        <taxon>Phlebobranchia</taxon>
        <taxon>Ascidiidae</taxon>
        <taxon>Phallusia</taxon>
    </lineage>
</organism>
<evidence type="ECO:0000256" key="1">
    <source>
        <dbReference type="ARBA" id="ARBA00004123"/>
    </source>
</evidence>
<dbReference type="Pfam" id="PF16858">
    <property type="entry name" value="CNDH2_C"/>
    <property type="match status" value="1"/>
</dbReference>
<evidence type="ECO:0000256" key="3">
    <source>
        <dbReference type="ARBA" id="ARBA00016903"/>
    </source>
</evidence>
<reference evidence="10" key="1">
    <citation type="submission" date="2020-04" db="EMBL/GenBank/DDBJ databases">
        <authorList>
            <person name="Neveu A P."/>
        </authorList>
    </citation>
    <scope>NUCLEOTIDE SEQUENCE</scope>
    <source>
        <tissue evidence="10">Whole embryo</tissue>
    </source>
</reference>